<dbReference type="InterPro" id="IPR002792">
    <property type="entry name" value="TRAM_dom"/>
</dbReference>
<dbReference type="InterPro" id="IPR058240">
    <property type="entry name" value="rSAM_sf"/>
</dbReference>
<dbReference type="SFLD" id="SFLDF00273">
    <property type="entry name" value="(dimethylallyl)adenosine_tRNA"/>
    <property type="match status" value="1"/>
</dbReference>
<dbReference type="PROSITE" id="PS01278">
    <property type="entry name" value="MTTASE_RADICAL"/>
    <property type="match status" value="1"/>
</dbReference>
<keyword evidence="16" id="KW-1185">Reference proteome</keyword>
<evidence type="ECO:0000256" key="5">
    <source>
        <dbReference type="ARBA" id="ARBA00022691"/>
    </source>
</evidence>
<dbReference type="PROSITE" id="PS50926">
    <property type="entry name" value="TRAM"/>
    <property type="match status" value="1"/>
</dbReference>
<dbReference type="GO" id="GO:0005829">
    <property type="term" value="C:cytosol"/>
    <property type="evidence" value="ECO:0007669"/>
    <property type="project" value="TreeGrafter"/>
</dbReference>
<evidence type="ECO:0000313" key="16">
    <source>
        <dbReference type="Proteomes" id="UP000006443"/>
    </source>
</evidence>
<keyword evidence="9 11" id="KW-0411">Iron-sulfur</keyword>
<dbReference type="HAMAP" id="MF_01864">
    <property type="entry name" value="tRNA_metthiotr_MiaB"/>
    <property type="match status" value="1"/>
</dbReference>
<dbReference type="SMART" id="SM00729">
    <property type="entry name" value="Elp3"/>
    <property type="match status" value="1"/>
</dbReference>
<dbReference type="PANTHER" id="PTHR43020:SF2">
    <property type="entry name" value="MITOCHONDRIAL TRNA METHYLTHIOTRANSFERASE CDK5RAP1"/>
    <property type="match status" value="1"/>
</dbReference>
<feature type="binding site" evidence="11">
    <location>
        <position position="52"/>
    </location>
    <ligand>
        <name>[4Fe-4S] cluster</name>
        <dbReference type="ChEBI" id="CHEBI:49883"/>
        <label>1</label>
    </ligand>
</feature>
<dbReference type="InterPro" id="IPR005839">
    <property type="entry name" value="Methylthiotransferase"/>
</dbReference>
<dbReference type="InterPro" id="IPR038135">
    <property type="entry name" value="Methylthiotransferase_N_sf"/>
</dbReference>
<evidence type="ECO:0000256" key="3">
    <source>
        <dbReference type="ARBA" id="ARBA00022490"/>
    </source>
</evidence>
<dbReference type="InterPro" id="IPR007197">
    <property type="entry name" value="rSAM"/>
</dbReference>
<comment type="subcellular location">
    <subcellularLocation>
        <location evidence="11">Cytoplasm</location>
    </subcellularLocation>
</comment>
<dbReference type="SFLD" id="SFLDG01061">
    <property type="entry name" value="methylthiotransferase"/>
    <property type="match status" value="1"/>
</dbReference>
<dbReference type="AlphaFoldDB" id="C0GDQ9"/>
<feature type="domain" description="TRAM" evidence="12">
    <location>
        <begin position="381"/>
        <end position="444"/>
    </location>
</feature>
<evidence type="ECO:0000256" key="2">
    <source>
        <dbReference type="ARBA" id="ARBA00022485"/>
    </source>
</evidence>
<feature type="binding site" evidence="11">
    <location>
        <position position="16"/>
    </location>
    <ligand>
        <name>[4Fe-4S] cluster</name>
        <dbReference type="ChEBI" id="CHEBI:49883"/>
        <label>1</label>
    </ligand>
</feature>
<dbReference type="FunFam" id="3.80.30.20:FF:000001">
    <property type="entry name" value="tRNA-2-methylthio-N(6)-dimethylallyladenosine synthase 2"/>
    <property type="match status" value="1"/>
</dbReference>
<name>C0GDQ9_DETAL</name>
<reference evidence="15 16" key="1">
    <citation type="submission" date="2009-02" db="EMBL/GenBank/DDBJ databases">
        <title>Sequencing of the draft genome and assembly of Dethiobacter alkaliphilus AHT 1.</title>
        <authorList>
            <consortium name="US DOE Joint Genome Institute (JGI-PGF)"/>
            <person name="Lucas S."/>
            <person name="Copeland A."/>
            <person name="Lapidus A."/>
            <person name="Glavina del Rio T."/>
            <person name="Dalin E."/>
            <person name="Tice H."/>
            <person name="Bruce D."/>
            <person name="Goodwin L."/>
            <person name="Pitluck S."/>
            <person name="Larimer F."/>
            <person name="Land M.L."/>
            <person name="Hauser L."/>
            <person name="Muyzer G."/>
        </authorList>
    </citation>
    <scope>NUCLEOTIDE SEQUENCE [LARGE SCALE GENOMIC DNA]</scope>
    <source>
        <strain evidence="15 16">AHT 1</strain>
    </source>
</reference>
<dbReference type="GO" id="GO:0016491">
    <property type="term" value="F:oxidoreductase activity"/>
    <property type="evidence" value="ECO:0007669"/>
    <property type="project" value="UniProtKB-KW"/>
</dbReference>
<dbReference type="PROSITE" id="PS51449">
    <property type="entry name" value="MTTASE_N"/>
    <property type="match status" value="1"/>
</dbReference>
<protein>
    <recommendedName>
        <fullName evidence="10 11">tRNA-2-methylthio-N(6)-dimethylallyladenosine synthase</fullName>
        <ecNumber evidence="10 11">2.8.4.3</ecNumber>
    </recommendedName>
    <alternativeName>
        <fullName evidence="11">(Dimethylallyl)adenosine tRNA methylthiotransferase MiaB</fullName>
    </alternativeName>
    <alternativeName>
        <fullName evidence="11">tRNA-i(6)A37 methylthiotransferase</fullName>
    </alternativeName>
</protein>
<keyword evidence="15" id="KW-0560">Oxidoreductase</keyword>
<evidence type="ECO:0000259" key="13">
    <source>
        <dbReference type="PROSITE" id="PS51449"/>
    </source>
</evidence>
<dbReference type="Gene3D" id="3.80.30.20">
    <property type="entry name" value="tm_1862 like domain"/>
    <property type="match status" value="1"/>
</dbReference>
<dbReference type="NCBIfam" id="TIGR00089">
    <property type="entry name" value="MiaB/RimO family radical SAM methylthiotransferase"/>
    <property type="match status" value="1"/>
</dbReference>
<comment type="caution">
    <text evidence="15">The sequence shown here is derived from an EMBL/GenBank/DDBJ whole genome shotgun (WGS) entry which is preliminary data.</text>
</comment>
<dbReference type="InterPro" id="IPR013848">
    <property type="entry name" value="Methylthiotransferase_N"/>
</dbReference>
<feature type="binding site" evidence="11">
    <location>
        <position position="86"/>
    </location>
    <ligand>
        <name>[4Fe-4S] cluster</name>
        <dbReference type="ChEBI" id="CHEBI:49883"/>
        <label>1</label>
    </ligand>
</feature>
<evidence type="ECO:0000256" key="1">
    <source>
        <dbReference type="ARBA" id="ARBA00003234"/>
    </source>
</evidence>
<dbReference type="Pfam" id="PF01938">
    <property type="entry name" value="TRAM"/>
    <property type="match status" value="1"/>
</dbReference>
<dbReference type="GO" id="GO:0046872">
    <property type="term" value="F:metal ion binding"/>
    <property type="evidence" value="ECO:0007669"/>
    <property type="project" value="UniProtKB-KW"/>
</dbReference>
<evidence type="ECO:0000259" key="14">
    <source>
        <dbReference type="PROSITE" id="PS51918"/>
    </source>
</evidence>
<dbReference type="eggNOG" id="COG0621">
    <property type="taxonomic scope" value="Bacteria"/>
</dbReference>
<keyword evidence="8 11" id="KW-0408">Iron</keyword>
<evidence type="ECO:0000259" key="12">
    <source>
        <dbReference type="PROSITE" id="PS50926"/>
    </source>
</evidence>
<dbReference type="GO" id="GO:0051539">
    <property type="term" value="F:4 iron, 4 sulfur cluster binding"/>
    <property type="evidence" value="ECO:0007669"/>
    <property type="project" value="UniProtKB-UniRule"/>
</dbReference>
<comment type="similarity">
    <text evidence="11">Belongs to the methylthiotransferase family. MiaB subfamily.</text>
</comment>
<dbReference type="PANTHER" id="PTHR43020">
    <property type="entry name" value="CDK5 REGULATORY SUBUNIT-ASSOCIATED PROTEIN 1"/>
    <property type="match status" value="1"/>
</dbReference>
<keyword evidence="6 11" id="KW-0819">tRNA processing</keyword>
<feature type="binding site" evidence="11">
    <location>
        <position position="162"/>
    </location>
    <ligand>
        <name>[4Fe-4S] cluster</name>
        <dbReference type="ChEBI" id="CHEBI:49883"/>
        <label>2</label>
        <note>4Fe-4S-S-AdoMet</note>
    </ligand>
</feature>
<dbReference type="EC" id="2.8.4.3" evidence="10 11"/>
<keyword evidence="3 11" id="KW-0963">Cytoplasm</keyword>
<comment type="cofactor">
    <cofactor evidence="11">
        <name>[4Fe-4S] cluster</name>
        <dbReference type="ChEBI" id="CHEBI:49883"/>
    </cofactor>
    <text evidence="11">Binds 2 [4Fe-4S] clusters. One cluster is coordinated with 3 cysteines and an exchangeable S-adenosyl-L-methionine.</text>
</comment>
<evidence type="ECO:0000313" key="15">
    <source>
        <dbReference type="EMBL" id="EEG78542.1"/>
    </source>
</evidence>
<feature type="binding site" evidence="11">
    <location>
        <position position="169"/>
    </location>
    <ligand>
        <name>[4Fe-4S] cluster</name>
        <dbReference type="ChEBI" id="CHEBI:49883"/>
        <label>2</label>
        <note>4Fe-4S-S-AdoMet</note>
    </ligand>
</feature>
<keyword evidence="5 11" id="KW-0949">S-adenosyl-L-methionine</keyword>
<dbReference type="STRING" id="555088.DealDRAFT_0472"/>
<evidence type="ECO:0000256" key="11">
    <source>
        <dbReference type="HAMAP-Rule" id="MF_01864"/>
    </source>
</evidence>
<feature type="domain" description="Radical SAM core" evidence="14">
    <location>
        <begin position="148"/>
        <end position="378"/>
    </location>
</feature>
<comment type="function">
    <text evidence="1 11">Catalyzes the methylthiolation of N6-(dimethylallyl)adenosine (i(6)A), leading to the formation of 2-methylthio-N6-(dimethylallyl)adenosine (ms(2)i(6)A) at position 37 in tRNAs that read codons beginning with uridine.</text>
</comment>
<comment type="subunit">
    <text evidence="11">Monomer.</text>
</comment>
<proteinExistence type="inferred from homology"/>
<evidence type="ECO:0000256" key="7">
    <source>
        <dbReference type="ARBA" id="ARBA00022723"/>
    </source>
</evidence>
<dbReference type="SUPFAM" id="SSF102114">
    <property type="entry name" value="Radical SAM enzymes"/>
    <property type="match status" value="1"/>
</dbReference>
<dbReference type="PROSITE" id="PS51918">
    <property type="entry name" value="RADICAL_SAM"/>
    <property type="match status" value="1"/>
</dbReference>
<dbReference type="EMBL" id="ACJM01000002">
    <property type="protein sequence ID" value="EEG78542.1"/>
    <property type="molecule type" value="Genomic_DNA"/>
</dbReference>
<sequence>MADMKKKTYTMTVFGCQMNERDAETLRGFLDEIGYEEVDEVEGADLVIMNTCAVRQKAEEKVFGRIGRLGVLKKENPEMMIAVCGCMVQQEDVAKKIKKSYPFVDLIFGTHNIAAFPELLQRAAESKETVLDLWDEAGDVVEGLPVTRKDGVKAWVNITYGCNNFCSYCIVPYVRGRERSRKPEEIINEIKALAKQGFKEVTLLGQNVNSYGKDLEEEMDFADLLVRVDRETDINRIRFMTSHPRDFTEKLAKVMGECDSVCEHVHLPIQAGSNRILKLMNRGYTKEHYLDLVDILRKYAPDCALSTDIIVGFPGETEEDFLDTLDVVDRVGYDMAFTFLYSPRSGTPAADMPHQVANEVKKERFQRLLEVQNKHSLRHNQEAVGKTVEVLVEGPSKTDPGVMTGRTRSSKTVNFTGENVNAGDLVMVEITQARTWSLLGRKSVENRNTNDSSVSGD</sequence>
<dbReference type="InterPro" id="IPR023404">
    <property type="entry name" value="rSAM_horseshoe"/>
</dbReference>
<dbReference type="NCBIfam" id="TIGR01574">
    <property type="entry name" value="miaB-methiolase"/>
    <property type="match status" value="1"/>
</dbReference>
<dbReference type="FunFam" id="3.40.50.12160:FF:000006">
    <property type="entry name" value="tRNA-2-methylthio-N(6)-dimethylallyladenosine synthase"/>
    <property type="match status" value="1"/>
</dbReference>
<dbReference type="InterPro" id="IPR020612">
    <property type="entry name" value="Methylthiotransferase_CS"/>
</dbReference>
<comment type="catalytic activity">
    <reaction evidence="11">
        <text>N(6)-dimethylallyladenosine(37) in tRNA + (sulfur carrier)-SH + AH2 + 2 S-adenosyl-L-methionine = 2-methylsulfanyl-N(6)-dimethylallyladenosine(37) in tRNA + (sulfur carrier)-H + 5'-deoxyadenosine + L-methionine + A + S-adenosyl-L-homocysteine + 2 H(+)</text>
        <dbReference type="Rhea" id="RHEA:37067"/>
        <dbReference type="Rhea" id="RHEA-COMP:10375"/>
        <dbReference type="Rhea" id="RHEA-COMP:10376"/>
        <dbReference type="Rhea" id="RHEA-COMP:14737"/>
        <dbReference type="Rhea" id="RHEA-COMP:14739"/>
        <dbReference type="ChEBI" id="CHEBI:13193"/>
        <dbReference type="ChEBI" id="CHEBI:15378"/>
        <dbReference type="ChEBI" id="CHEBI:17319"/>
        <dbReference type="ChEBI" id="CHEBI:17499"/>
        <dbReference type="ChEBI" id="CHEBI:29917"/>
        <dbReference type="ChEBI" id="CHEBI:57844"/>
        <dbReference type="ChEBI" id="CHEBI:57856"/>
        <dbReference type="ChEBI" id="CHEBI:59789"/>
        <dbReference type="ChEBI" id="CHEBI:64428"/>
        <dbReference type="ChEBI" id="CHEBI:74415"/>
        <dbReference type="ChEBI" id="CHEBI:74417"/>
        <dbReference type="EC" id="2.8.4.3"/>
    </reaction>
</comment>
<accession>C0GDQ9</accession>
<evidence type="ECO:0000256" key="9">
    <source>
        <dbReference type="ARBA" id="ARBA00023014"/>
    </source>
</evidence>
<gene>
    <name evidence="11" type="primary">miaB</name>
    <name evidence="15" type="ORF">DealDRAFT_0472</name>
</gene>
<dbReference type="Pfam" id="PF04055">
    <property type="entry name" value="Radical_SAM"/>
    <property type="match status" value="1"/>
</dbReference>
<feature type="binding site" evidence="11">
    <location>
        <position position="166"/>
    </location>
    <ligand>
        <name>[4Fe-4S] cluster</name>
        <dbReference type="ChEBI" id="CHEBI:49883"/>
        <label>2</label>
        <note>4Fe-4S-S-AdoMet</note>
    </ligand>
</feature>
<dbReference type="Gene3D" id="3.40.50.12160">
    <property type="entry name" value="Methylthiotransferase, N-terminal domain"/>
    <property type="match status" value="1"/>
</dbReference>
<dbReference type="GO" id="GO:0035597">
    <property type="term" value="F:tRNA-2-methylthio-N(6)-dimethylallyladenosine(37) synthase activity"/>
    <property type="evidence" value="ECO:0007669"/>
    <property type="project" value="UniProtKB-EC"/>
</dbReference>
<dbReference type="SFLD" id="SFLDS00029">
    <property type="entry name" value="Radical_SAM"/>
    <property type="match status" value="1"/>
</dbReference>
<evidence type="ECO:0000256" key="10">
    <source>
        <dbReference type="ARBA" id="ARBA00033765"/>
    </source>
</evidence>
<keyword evidence="4 11" id="KW-0808">Transferase</keyword>
<dbReference type="CDD" id="cd01335">
    <property type="entry name" value="Radical_SAM"/>
    <property type="match status" value="1"/>
</dbReference>
<feature type="domain" description="MTTase N-terminal" evidence="13">
    <location>
        <begin position="7"/>
        <end position="125"/>
    </location>
</feature>
<evidence type="ECO:0000256" key="4">
    <source>
        <dbReference type="ARBA" id="ARBA00022679"/>
    </source>
</evidence>
<dbReference type="Proteomes" id="UP000006443">
    <property type="component" value="Unassembled WGS sequence"/>
</dbReference>
<evidence type="ECO:0000256" key="8">
    <source>
        <dbReference type="ARBA" id="ARBA00023004"/>
    </source>
</evidence>
<dbReference type="SFLD" id="SFLDG01082">
    <property type="entry name" value="B12-binding_domain_containing"/>
    <property type="match status" value="1"/>
</dbReference>
<organism evidence="15 16">
    <name type="scientific">Dethiobacter alkaliphilus AHT 1</name>
    <dbReference type="NCBI Taxonomy" id="555088"/>
    <lineage>
        <taxon>Bacteria</taxon>
        <taxon>Bacillati</taxon>
        <taxon>Bacillota</taxon>
        <taxon>Dethiobacteria</taxon>
        <taxon>Dethiobacterales</taxon>
        <taxon>Dethiobacteraceae</taxon>
        <taxon>Dethiobacter</taxon>
    </lineage>
</organism>
<dbReference type="InterPro" id="IPR006638">
    <property type="entry name" value="Elp3/MiaA/NifB-like_rSAM"/>
</dbReference>
<keyword evidence="7 11" id="KW-0479">Metal-binding</keyword>
<dbReference type="InterPro" id="IPR006463">
    <property type="entry name" value="MiaB_methiolase"/>
</dbReference>
<keyword evidence="2 11" id="KW-0004">4Fe-4S</keyword>
<evidence type="ECO:0000256" key="6">
    <source>
        <dbReference type="ARBA" id="ARBA00022694"/>
    </source>
</evidence>
<dbReference type="Pfam" id="PF00919">
    <property type="entry name" value="UPF0004"/>
    <property type="match status" value="1"/>
</dbReference>